<dbReference type="PROSITE" id="PS50259">
    <property type="entry name" value="G_PROTEIN_RECEP_F3_4"/>
    <property type="match status" value="1"/>
</dbReference>
<evidence type="ECO:0000256" key="6">
    <source>
        <dbReference type="ARBA" id="ARBA00022989"/>
    </source>
</evidence>
<keyword evidence="10 18" id="KW-0472">Membrane</keyword>
<feature type="transmembrane region" description="Helical" evidence="18">
    <location>
        <begin position="747"/>
        <end position="771"/>
    </location>
</feature>
<feature type="domain" description="G-protein coupled receptors family 3 profile" evidence="19">
    <location>
        <begin position="587"/>
        <end position="843"/>
    </location>
</feature>
<keyword evidence="9" id="KW-0175">Coiled coil</keyword>
<keyword evidence="3" id="KW-0597">Phosphoprotein</keyword>
<dbReference type="CDD" id="cd15047">
    <property type="entry name" value="7tmC_GABA-B-like"/>
    <property type="match status" value="1"/>
</dbReference>
<keyword evidence="7" id="KW-0770">Synapse</keyword>
<dbReference type="Gene3D" id="3.40.50.2300">
    <property type="match status" value="2"/>
</dbReference>
<dbReference type="GO" id="GO:0045211">
    <property type="term" value="C:postsynaptic membrane"/>
    <property type="evidence" value="ECO:0007669"/>
    <property type="project" value="UniProtKB-SubCell"/>
</dbReference>
<evidence type="ECO:0000256" key="15">
    <source>
        <dbReference type="ARBA" id="ARBA00023257"/>
    </source>
</evidence>
<feature type="compositionally biased region" description="Low complexity" evidence="17">
    <location>
        <begin position="137"/>
        <end position="149"/>
    </location>
</feature>
<keyword evidence="15" id="KW-0628">Postsynaptic cell membrane</keyword>
<feature type="region of interest" description="Disordered" evidence="17">
    <location>
        <begin position="137"/>
        <end position="157"/>
    </location>
</feature>
<evidence type="ECO:0000256" key="18">
    <source>
        <dbReference type="SAM" id="Phobius"/>
    </source>
</evidence>
<keyword evidence="13" id="KW-0325">Glycoprotein</keyword>
<sequence length="1345" mass="147726">MPYLPEEKALVCFRAPERNTLPRDDDNKTSGGDWPNQPSVMCGTLTNSLSSTHLKDVISAECSALYFTHLGSCLRRADTNILNREKTKCQTECLVALERRSMGLSPVISLCHSWFFLVLSLTTANSSSSTVLSSHTSIPITSTASPPTTGNTSSLQDVDDDKDKLYIIGLFALSKAKPYPAGEAFQIAAQVAVEDINNRTDVLPDFHLELDVVDTQCDRWVGTDHLYRKLYNGSKNHTSIMVLGGTCSHVTEVTASTSYRWNLTQISYSALSPTLSDKKLYPWFFRIMASENVLSNHRIELMKHFEWTHLSMLQESYTLFSATVESLREDLQENNITLNSIEPFNNDPQTAIQKLKAYRKGLYGEKIVWIFPGFFHSRWYDKNDTDCNQTEILQVIEGYFTVQNINLDDNVSETISLNADEYRERYRAKYESSRHHIPPVGSDRAPLAYDSMWAIALALNTTEQELRQNGTSLKNFTNTDRWMGEMIKDNMKNVSFVGLSGEVSFNVTNDRKHYKIAIRQFQKNATNHYNLVTIGVYDSASGSKEPLWNDSAVQWRDGASIPPLSAKKTQRELMPLSWQLYCVWCSLAGLGILVALGFLAFNIKYRNVRLIKMSSPRINNLILIGCIMGYVTIIMEDINGTESHFLCHGRVYLLVLGFSLCYGALFAKTWRVYEIMTAIRRLSTKALRDSRLFLTVAVLVGINLLVLLVWTAVDPMTVVREDLDESETSRGGDMTTVYQAQLCHSEYMVHFSVGLLALQALLVAFGAFLAWQTRNMTIPELNDSRWVGLCIYSVVVLGLLGAIHVLVGRPTPDTSYILSSALVFAGTTLTQCLVFVPKRIGIINSRLMRELHGHISVCQLIAYRRSKNPKHSERSVLTFRTVCVGGSSTSLGSSFNSLPSAASCSTLPQHQEESAEPKASSLSAAFMCCCSREAGTTDVHPALDEVENSAIGTEPARISRAVSACNICSIDELGNPVFVTAGSKASLSPPACGARGLWALGRQLDVGLLANHDLAVSAVRSGGLACSEGLHWCIGHRNCCLNDISGNAEDSGRTRVVQPLTWLESGGKGYTKKSLQLRRSLSDEHFDSGCHRPASCRHAFPLSGSSVVDRHISEAGNTALQQGDAASCWGASDETGLSVALRPHISRADARSSINGVTNTSVTFLPGINSGMTYLDLLPQPSAGRISQPGATTPTMDDNFHEEDNENGLKAEITHSLGPENLRSPECDPANSIMTTGLIRASASVKWQTPGEESTQCQCTAETIHRSVSAILLHPHHDLADVATAEASRLSLDGPSLCNGPLPLANAPVLSVGTSPPCDSIPIPPVTLPEQACFYLPHDEDVSSR</sequence>
<keyword evidence="5" id="KW-0732">Signal</keyword>
<evidence type="ECO:0000256" key="3">
    <source>
        <dbReference type="ARBA" id="ARBA00022553"/>
    </source>
</evidence>
<name>A0ABD0L5R1_9CAEN</name>
<dbReference type="PRINTS" id="PR01176">
    <property type="entry name" value="GABABRECEPTR"/>
</dbReference>
<dbReference type="GO" id="GO:0004930">
    <property type="term" value="F:G protein-coupled receptor activity"/>
    <property type="evidence" value="ECO:0007669"/>
    <property type="project" value="UniProtKB-KW"/>
</dbReference>
<comment type="caution">
    <text evidence="20">The sequence shown here is derived from an EMBL/GenBank/DDBJ whole genome shotgun (WGS) entry which is preliminary data.</text>
</comment>
<evidence type="ECO:0000256" key="8">
    <source>
        <dbReference type="ARBA" id="ARBA00023040"/>
    </source>
</evidence>
<evidence type="ECO:0000256" key="11">
    <source>
        <dbReference type="ARBA" id="ARBA00023157"/>
    </source>
</evidence>
<dbReference type="SUPFAM" id="SSF53822">
    <property type="entry name" value="Periplasmic binding protein-like I"/>
    <property type="match status" value="1"/>
</dbReference>
<dbReference type="EMBL" id="JACVVK020000080">
    <property type="protein sequence ID" value="KAK7494777.1"/>
    <property type="molecule type" value="Genomic_DNA"/>
</dbReference>
<reference evidence="20 21" key="1">
    <citation type="journal article" date="2023" name="Sci. Data">
        <title>Genome assembly of the Korean intertidal mud-creeper Batillaria attramentaria.</title>
        <authorList>
            <person name="Patra A.K."/>
            <person name="Ho P.T."/>
            <person name="Jun S."/>
            <person name="Lee S.J."/>
            <person name="Kim Y."/>
            <person name="Won Y.J."/>
        </authorList>
    </citation>
    <scope>NUCLEOTIDE SEQUENCE [LARGE SCALE GENOMIC DNA]</scope>
    <source>
        <strain evidence="20">Wonlab-2016</strain>
    </source>
</reference>
<proteinExistence type="inferred from homology"/>
<keyword evidence="4 18" id="KW-0812">Transmembrane</keyword>
<evidence type="ECO:0000313" key="20">
    <source>
        <dbReference type="EMBL" id="KAK7494777.1"/>
    </source>
</evidence>
<dbReference type="PANTHER" id="PTHR10519:SF20">
    <property type="entry name" value="G-PROTEIN COUPLED RECEPTOR 156-RELATED"/>
    <property type="match status" value="1"/>
</dbReference>
<evidence type="ECO:0000313" key="21">
    <source>
        <dbReference type="Proteomes" id="UP001519460"/>
    </source>
</evidence>
<evidence type="ECO:0000256" key="4">
    <source>
        <dbReference type="ARBA" id="ARBA00022692"/>
    </source>
</evidence>
<evidence type="ECO:0000259" key="19">
    <source>
        <dbReference type="PROSITE" id="PS50259"/>
    </source>
</evidence>
<evidence type="ECO:0000256" key="14">
    <source>
        <dbReference type="ARBA" id="ARBA00023224"/>
    </source>
</evidence>
<keyword evidence="8" id="KW-0297">G-protein coupled receptor</keyword>
<feature type="transmembrane region" description="Helical" evidence="18">
    <location>
        <begin position="651"/>
        <end position="671"/>
    </location>
</feature>
<evidence type="ECO:0000256" key="7">
    <source>
        <dbReference type="ARBA" id="ARBA00023018"/>
    </source>
</evidence>
<feature type="transmembrane region" description="Helical" evidence="18">
    <location>
        <begin position="621"/>
        <end position="639"/>
    </location>
</feature>
<organism evidence="20 21">
    <name type="scientific">Batillaria attramentaria</name>
    <dbReference type="NCBI Taxonomy" id="370345"/>
    <lineage>
        <taxon>Eukaryota</taxon>
        <taxon>Metazoa</taxon>
        <taxon>Spiralia</taxon>
        <taxon>Lophotrochozoa</taxon>
        <taxon>Mollusca</taxon>
        <taxon>Gastropoda</taxon>
        <taxon>Caenogastropoda</taxon>
        <taxon>Sorbeoconcha</taxon>
        <taxon>Cerithioidea</taxon>
        <taxon>Batillariidae</taxon>
        <taxon>Batillaria</taxon>
    </lineage>
</organism>
<feature type="transmembrane region" description="Helical" evidence="18">
    <location>
        <begin position="786"/>
        <end position="808"/>
    </location>
</feature>
<keyword evidence="21" id="KW-1185">Reference proteome</keyword>
<dbReference type="FunFam" id="3.40.50.2300:FF:000072">
    <property type="entry name" value="Gamma-aminobutyric acid type B receptor subunit 2"/>
    <property type="match status" value="1"/>
</dbReference>
<evidence type="ECO:0000256" key="9">
    <source>
        <dbReference type="ARBA" id="ARBA00023054"/>
    </source>
</evidence>
<feature type="transmembrane region" description="Helical" evidence="18">
    <location>
        <begin position="578"/>
        <end position="601"/>
    </location>
</feature>
<dbReference type="InterPro" id="IPR028082">
    <property type="entry name" value="Peripla_BP_I"/>
</dbReference>
<dbReference type="Pfam" id="PF00003">
    <property type="entry name" value="7tm_3"/>
    <property type="match status" value="1"/>
</dbReference>
<keyword evidence="12" id="KW-0675">Receptor</keyword>
<dbReference type="InterPro" id="IPR001828">
    <property type="entry name" value="ANF_lig-bd_rcpt"/>
</dbReference>
<keyword evidence="6 18" id="KW-1133">Transmembrane helix</keyword>
<comment type="subcellular location">
    <subcellularLocation>
        <location evidence="16">Postsynaptic cell membrane</location>
        <topology evidence="16">Multi-pass membrane protein</topology>
    </subcellularLocation>
</comment>
<evidence type="ECO:0000256" key="5">
    <source>
        <dbReference type="ARBA" id="ARBA00022729"/>
    </source>
</evidence>
<evidence type="ECO:0000256" key="13">
    <source>
        <dbReference type="ARBA" id="ARBA00023180"/>
    </source>
</evidence>
<keyword evidence="2" id="KW-1003">Cell membrane</keyword>
<dbReference type="InterPro" id="IPR002455">
    <property type="entry name" value="GPCR3_GABA-B"/>
</dbReference>
<keyword evidence="14" id="KW-0807">Transducer</keyword>
<evidence type="ECO:0000256" key="1">
    <source>
        <dbReference type="ARBA" id="ARBA00008991"/>
    </source>
</evidence>
<dbReference type="CDD" id="cd06366">
    <property type="entry name" value="PBP1_GABAb_receptor"/>
    <property type="match status" value="1"/>
</dbReference>
<evidence type="ECO:0000256" key="2">
    <source>
        <dbReference type="ARBA" id="ARBA00022475"/>
    </source>
</evidence>
<evidence type="ECO:0000256" key="12">
    <source>
        <dbReference type="ARBA" id="ARBA00023170"/>
    </source>
</evidence>
<dbReference type="InterPro" id="IPR017978">
    <property type="entry name" value="GPCR_3_C"/>
</dbReference>
<protein>
    <recommendedName>
        <fullName evidence="19">G-protein coupled receptors family 3 profile domain-containing protein</fullName>
    </recommendedName>
</protein>
<dbReference type="PANTHER" id="PTHR10519">
    <property type="entry name" value="GABA-B RECEPTOR"/>
    <property type="match status" value="1"/>
</dbReference>
<keyword evidence="11" id="KW-1015">Disulfide bond</keyword>
<accession>A0ABD0L5R1</accession>
<gene>
    <name evidence="20" type="ORF">BaRGS_00013904</name>
</gene>
<feature type="transmembrane region" description="Helical" evidence="18">
    <location>
        <begin position="692"/>
        <end position="713"/>
    </location>
</feature>
<evidence type="ECO:0000256" key="16">
    <source>
        <dbReference type="ARBA" id="ARBA00034104"/>
    </source>
</evidence>
<dbReference type="Proteomes" id="UP001519460">
    <property type="component" value="Unassembled WGS sequence"/>
</dbReference>
<dbReference type="PRINTS" id="PR01177">
    <property type="entry name" value="GABAB1RECPTR"/>
</dbReference>
<comment type="similarity">
    <text evidence="1">Belongs to the G-protein coupled receptor 3 family. GABA-B receptor subfamily.</text>
</comment>
<evidence type="ECO:0000256" key="10">
    <source>
        <dbReference type="ARBA" id="ARBA00023136"/>
    </source>
</evidence>
<dbReference type="Pfam" id="PF01094">
    <property type="entry name" value="ANF_receptor"/>
    <property type="match status" value="2"/>
</dbReference>
<evidence type="ECO:0000256" key="17">
    <source>
        <dbReference type="SAM" id="MobiDB-lite"/>
    </source>
</evidence>